<dbReference type="AlphaFoldDB" id="T1G404"/>
<feature type="domain" description="Bromo" evidence="3">
    <location>
        <begin position="17"/>
        <end position="89"/>
    </location>
</feature>
<dbReference type="HOGENOM" id="CLU_129458_2_0_1"/>
<dbReference type="EMBL" id="KB096633">
    <property type="protein sequence ID" value="ESO03377.1"/>
    <property type="molecule type" value="Genomic_DNA"/>
</dbReference>
<evidence type="ECO:0000313" key="4">
    <source>
        <dbReference type="EMBL" id="ESO03377.1"/>
    </source>
</evidence>
<name>T1G404_HELRO</name>
<dbReference type="SUPFAM" id="SSF47370">
    <property type="entry name" value="Bromodomain"/>
    <property type="match status" value="1"/>
</dbReference>
<dbReference type="EnsemblMetazoa" id="HelroT80423">
    <property type="protein sequence ID" value="HelroP80423"/>
    <property type="gene ID" value="HelroG80423"/>
</dbReference>
<accession>T1G404</accession>
<dbReference type="PRINTS" id="PR00503">
    <property type="entry name" value="BROMODOMAIN"/>
</dbReference>
<sequence>MTNQLQYILKSVIKQTMNQKVAGPFLRPVDGKIYVVCDYYDVIKSPVDLSSIKKRLTNRQYQNASQCIADFRQMFANCITYNQDKNDVRINHFFQFLFV</sequence>
<gene>
    <name evidence="5" type="primary">20215802</name>
    <name evidence="4" type="ORF">HELRODRAFT_80423</name>
</gene>
<dbReference type="Pfam" id="PF00439">
    <property type="entry name" value="Bromodomain"/>
    <property type="match status" value="1"/>
</dbReference>
<dbReference type="InterPro" id="IPR050935">
    <property type="entry name" value="Bromo_chromatin_reader"/>
</dbReference>
<dbReference type="Proteomes" id="UP000015101">
    <property type="component" value="Unassembled WGS sequence"/>
</dbReference>
<dbReference type="OrthoDB" id="21449at2759"/>
<reference evidence="5" key="3">
    <citation type="submission" date="2015-06" db="UniProtKB">
        <authorList>
            <consortium name="EnsemblMetazoa"/>
        </authorList>
    </citation>
    <scope>IDENTIFICATION</scope>
</reference>
<evidence type="ECO:0000259" key="3">
    <source>
        <dbReference type="PROSITE" id="PS50014"/>
    </source>
</evidence>
<dbReference type="InterPro" id="IPR018359">
    <property type="entry name" value="Bromodomain_CS"/>
</dbReference>
<evidence type="ECO:0000313" key="6">
    <source>
        <dbReference type="Proteomes" id="UP000015101"/>
    </source>
</evidence>
<dbReference type="SMART" id="SM00297">
    <property type="entry name" value="BROMO"/>
    <property type="match status" value="1"/>
</dbReference>
<keyword evidence="1 2" id="KW-0103">Bromodomain</keyword>
<reference evidence="4 6" key="2">
    <citation type="journal article" date="2013" name="Nature">
        <title>Insights into bilaterian evolution from three spiralian genomes.</title>
        <authorList>
            <person name="Simakov O."/>
            <person name="Marletaz F."/>
            <person name="Cho S.J."/>
            <person name="Edsinger-Gonzales E."/>
            <person name="Havlak P."/>
            <person name="Hellsten U."/>
            <person name="Kuo D.H."/>
            <person name="Larsson T."/>
            <person name="Lv J."/>
            <person name="Arendt D."/>
            <person name="Savage R."/>
            <person name="Osoegawa K."/>
            <person name="de Jong P."/>
            <person name="Grimwood J."/>
            <person name="Chapman J.A."/>
            <person name="Shapiro H."/>
            <person name="Aerts A."/>
            <person name="Otillar R.P."/>
            <person name="Terry A.Y."/>
            <person name="Boore J.L."/>
            <person name="Grigoriev I.V."/>
            <person name="Lindberg D.R."/>
            <person name="Seaver E.C."/>
            <person name="Weisblat D.A."/>
            <person name="Putnam N.H."/>
            <person name="Rokhsar D.S."/>
        </authorList>
    </citation>
    <scope>NUCLEOTIDE SEQUENCE</scope>
</reference>
<dbReference type="KEGG" id="hro:HELRODRAFT_80423"/>
<dbReference type="CTD" id="20215802"/>
<dbReference type="PANTHER" id="PTHR22880:SF225">
    <property type="entry name" value="BROMODOMAIN-CONTAINING PROTEIN BET-1-RELATED"/>
    <property type="match status" value="1"/>
</dbReference>
<dbReference type="PROSITE" id="PS00633">
    <property type="entry name" value="BROMODOMAIN_1"/>
    <property type="match status" value="1"/>
</dbReference>
<dbReference type="PROSITE" id="PS50014">
    <property type="entry name" value="BROMODOMAIN_2"/>
    <property type="match status" value="1"/>
</dbReference>
<evidence type="ECO:0000256" key="2">
    <source>
        <dbReference type="PROSITE-ProRule" id="PRU00035"/>
    </source>
</evidence>
<evidence type="ECO:0000313" key="5">
    <source>
        <dbReference type="EnsemblMetazoa" id="HelroP80423"/>
    </source>
</evidence>
<dbReference type="STRING" id="6412.T1G404"/>
<protein>
    <recommendedName>
        <fullName evidence="3">Bromo domain-containing protein</fullName>
    </recommendedName>
</protein>
<organism evidence="5 6">
    <name type="scientific">Helobdella robusta</name>
    <name type="common">Californian leech</name>
    <dbReference type="NCBI Taxonomy" id="6412"/>
    <lineage>
        <taxon>Eukaryota</taxon>
        <taxon>Metazoa</taxon>
        <taxon>Spiralia</taxon>
        <taxon>Lophotrochozoa</taxon>
        <taxon>Annelida</taxon>
        <taxon>Clitellata</taxon>
        <taxon>Hirudinea</taxon>
        <taxon>Rhynchobdellida</taxon>
        <taxon>Glossiphoniidae</taxon>
        <taxon>Helobdella</taxon>
    </lineage>
</organism>
<evidence type="ECO:0000256" key="1">
    <source>
        <dbReference type="ARBA" id="ARBA00023117"/>
    </source>
</evidence>
<reference evidence="6" key="1">
    <citation type="submission" date="2012-12" db="EMBL/GenBank/DDBJ databases">
        <authorList>
            <person name="Hellsten U."/>
            <person name="Grimwood J."/>
            <person name="Chapman J.A."/>
            <person name="Shapiro H."/>
            <person name="Aerts A."/>
            <person name="Otillar R.P."/>
            <person name="Terry A.Y."/>
            <person name="Boore J.L."/>
            <person name="Simakov O."/>
            <person name="Marletaz F."/>
            <person name="Cho S.-J."/>
            <person name="Edsinger-Gonzales E."/>
            <person name="Havlak P."/>
            <person name="Kuo D.-H."/>
            <person name="Larsson T."/>
            <person name="Lv J."/>
            <person name="Arendt D."/>
            <person name="Savage R."/>
            <person name="Osoegawa K."/>
            <person name="de Jong P."/>
            <person name="Lindberg D.R."/>
            <person name="Seaver E.C."/>
            <person name="Weisblat D.A."/>
            <person name="Putnam N.H."/>
            <person name="Grigoriev I.V."/>
            <person name="Rokhsar D.S."/>
        </authorList>
    </citation>
    <scope>NUCLEOTIDE SEQUENCE</scope>
</reference>
<dbReference type="PANTHER" id="PTHR22880">
    <property type="entry name" value="FALZ-RELATED BROMODOMAIN-CONTAINING PROTEINS"/>
    <property type="match status" value="1"/>
</dbReference>
<keyword evidence="6" id="KW-1185">Reference proteome</keyword>
<dbReference type="InParanoid" id="T1G404"/>
<dbReference type="InterPro" id="IPR036427">
    <property type="entry name" value="Bromodomain-like_sf"/>
</dbReference>
<dbReference type="eggNOG" id="KOG1474">
    <property type="taxonomic scope" value="Eukaryota"/>
</dbReference>
<dbReference type="OMA" id="SEINICT"/>
<dbReference type="GeneID" id="20215802"/>
<dbReference type="RefSeq" id="XP_009018525.1">
    <property type="nucleotide sequence ID" value="XM_009020277.1"/>
</dbReference>
<dbReference type="EMBL" id="AMQM01004667">
    <property type="status" value="NOT_ANNOTATED_CDS"/>
    <property type="molecule type" value="Genomic_DNA"/>
</dbReference>
<dbReference type="Gene3D" id="1.20.920.10">
    <property type="entry name" value="Bromodomain-like"/>
    <property type="match status" value="1"/>
</dbReference>
<proteinExistence type="predicted"/>
<dbReference type="InterPro" id="IPR001487">
    <property type="entry name" value="Bromodomain"/>
</dbReference>